<dbReference type="Proteomes" id="UP000002051">
    <property type="component" value="Chromosome 8"/>
</dbReference>
<reference evidence="1 3" key="1">
    <citation type="journal article" date="2011" name="Nature">
        <title>The Medicago genome provides insight into the evolution of rhizobial symbioses.</title>
        <authorList>
            <person name="Young N.D."/>
            <person name="Debelle F."/>
            <person name="Oldroyd G.E."/>
            <person name="Geurts R."/>
            <person name="Cannon S.B."/>
            <person name="Udvardi M.K."/>
            <person name="Benedito V.A."/>
            <person name="Mayer K.F."/>
            <person name="Gouzy J."/>
            <person name="Schoof H."/>
            <person name="Van de Peer Y."/>
            <person name="Proost S."/>
            <person name="Cook D.R."/>
            <person name="Meyers B.C."/>
            <person name="Spannagl M."/>
            <person name="Cheung F."/>
            <person name="De Mita S."/>
            <person name="Krishnakumar V."/>
            <person name="Gundlach H."/>
            <person name="Zhou S."/>
            <person name="Mudge J."/>
            <person name="Bharti A.K."/>
            <person name="Murray J.D."/>
            <person name="Naoumkina M.A."/>
            <person name="Rosen B."/>
            <person name="Silverstein K.A."/>
            <person name="Tang H."/>
            <person name="Rombauts S."/>
            <person name="Zhao P.X."/>
            <person name="Zhou P."/>
            <person name="Barbe V."/>
            <person name="Bardou P."/>
            <person name="Bechner M."/>
            <person name="Bellec A."/>
            <person name="Berger A."/>
            <person name="Berges H."/>
            <person name="Bidwell S."/>
            <person name="Bisseling T."/>
            <person name="Choisne N."/>
            <person name="Couloux A."/>
            <person name="Denny R."/>
            <person name="Deshpande S."/>
            <person name="Dai X."/>
            <person name="Doyle J.J."/>
            <person name="Dudez A.M."/>
            <person name="Farmer A.D."/>
            <person name="Fouteau S."/>
            <person name="Franken C."/>
            <person name="Gibelin C."/>
            <person name="Gish J."/>
            <person name="Goldstein S."/>
            <person name="Gonzalez A.J."/>
            <person name="Green P.J."/>
            <person name="Hallab A."/>
            <person name="Hartog M."/>
            <person name="Hua A."/>
            <person name="Humphray S.J."/>
            <person name="Jeong D.H."/>
            <person name="Jing Y."/>
            <person name="Jocker A."/>
            <person name="Kenton S.M."/>
            <person name="Kim D.J."/>
            <person name="Klee K."/>
            <person name="Lai H."/>
            <person name="Lang C."/>
            <person name="Lin S."/>
            <person name="Macmil S.L."/>
            <person name="Magdelenat G."/>
            <person name="Matthews L."/>
            <person name="McCorrison J."/>
            <person name="Monaghan E.L."/>
            <person name="Mun J.H."/>
            <person name="Najar F.Z."/>
            <person name="Nicholson C."/>
            <person name="Noirot C."/>
            <person name="O'Bleness M."/>
            <person name="Paule C.R."/>
            <person name="Poulain J."/>
            <person name="Prion F."/>
            <person name="Qin B."/>
            <person name="Qu C."/>
            <person name="Retzel E.F."/>
            <person name="Riddle C."/>
            <person name="Sallet E."/>
            <person name="Samain S."/>
            <person name="Samson N."/>
            <person name="Sanders I."/>
            <person name="Saurat O."/>
            <person name="Scarpelli C."/>
            <person name="Schiex T."/>
            <person name="Segurens B."/>
            <person name="Severin A.J."/>
            <person name="Sherrier D.J."/>
            <person name="Shi R."/>
            <person name="Sims S."/>
            <person name="Singer S.R."/>
            <person name="Sinharoy S."/>
            <person name="Sterck L."/>
            <person name="Viollet A."/>
            <person name="Wang B.B."/>
            <person name="Wang K."/>
            <person name="Wang M."/>
            <person name="Wang X."/>
            <person name="Warfsmann J."/>
            <person name="Weissenbach J."/>
            <person name="White D.D."/>
            <person name="White J.D."/>
            <person name="Wiley G.B."/>
            <person name="Wincker P."/>
            <person name="Xing Y."/>
            <person name="Yang L."/>
            <person name="Yao Z."/>
            <person name="Ying F."/>
            <person name="Zhai J."/>
            <person name="Zhou L."/>
            <person name="Zuber A."/>
            <person name="Denarie J."/>
            <person name="Dixon R.A."/>
            <person name="May G.D."/>
            <person name="Schwartz D.C."/>
            <person name="Rogers J."/>
            <person name="Quetier F."/>
            <person name="Town C.D."/>
            <person name="Roe B.A."/>
        </authorList>
    </citation>
    <scope>NUCLEOTIDE SEQUENCE [LARGE SCALE GENOMIC DNA]</scope>
    <source>
        <strain evidence="1">A17</strain>
        <strain evidence="2 3">cv. Jemalong A17</strain>
    </source>
</reference>
<dbReference type="EnsemblPlants" id="KEH19395">
    <property type="protein sequence ID" value="KEH19395"/>
    <property type="gene ID" value="MTR_8g058405"/>
</dbReference>
<keyword evidence="3" id="KW-1185">Reference proteome</keyword>
<protein>
    <submittedName>
        <fullName evidence="1 2">Uncharacterized protein</fullName>
    </submittedName>
</protein>
<gene>
    <name evidence="1" type="ordered locus">MTR_8g058405</name>
</gene>
<evidence type="ECO:0000313" key="1">
    <source>
        <dbReference type="EMBL" id="KEH19395.1"/>
    </source>
</evidence>
<dbReference type="PANTHER" id="PTHR36617">
    <property type="entry name" value="PROTEIN, PUTATIVE-RELATED"/>
    <property type="match status" value="1"/>
</dbReference>
<evidence type="ECO:0000313" key="2">
    <source>
        <dbReference type="EnsemblPlants" id="KEH19395"/>
    </source>
</evidence>
<dbReference type="HOGENOM" id="CLU_1565226_0_0_1"/>
<proteinExistence type="predicted"/>
<dbReference type="EMBL" id="CM001224">
    <property type="protein sequence ID" value="KEH19395.1"/>
    <property type="molecule type" value="Genomic_DNA"/>
</dbReference>
<reference evidence="2" key="3">
    <citation type="submission" date="2015-04" db="UniProtKB">
        <authorList>
            <consortium name="EnsemblPlants"/>
        </authorList>
    </citation>
    <scope>IDENTIFICATION</scope>
    <source>
        <strain evidence="2">cv. Jemalong A17</strain>
    </source>
</reference>
<name>A0A072U0W0_MEDTR</name>
<accession>A0A072U0W0</accession>
<dbReference type="AlphaFoldDB" id="A0A072U0W0"/>
<organism evidence="1 3">
    <name type="scientific">Medicago truncatula</name>
    <name type="common">Barrel medic</name>
    <name type="synonym">Medicago tribuloides</name>
    <dbReference type="NCBI Taxonomy" id="3880"/>
    <lineage>
        <taxon>Eukaryota</taxon>
        <taxon>Viridiplantae</taxon>
        <taxon>Streptophyta</taxon>
        <taxon>Embryophyta</taxon>
        <taxon>Tracheophyta</taxon>
        <taxon>Spermatophyta</taxon>
        <taxon>Magnoliopsida</taxon>
        <taxon>eudicotyledons</taxon>
        <taxon>Gunneridae</taxon>
        <taxon>Pentapetalae</taxon>
        <taxon>rosids</taxon>
        <taxon>fabids</taxon>
        <taxon>Fabales</taxon>
        <taxon>Fabaceae</taxon>
        <taxon>Papilionoideae</taxon>
        <taxon>50 kb inversion clade</taxon>
        <taxon>NPAAA clade</taxon>
        <taxon>Hologalegina</taxon>
        <taxon>IRL clade</taxon>
        <taxon>Trifolieae</taxon>
        <taxon>Medicago</taxon>
    </lineage>
</organism>
<reference evidence="1 3" key="2">
    <citation type="journal article" date="2014" name="BMC Genomics">
        <title>An improved genome release (version Mt4.0) for the model legume Medicago truncatula.</title>
        <authorList>
            <person name="Tang H."/>
            <person name="Krishnakumar V."/>
            <person name="Bidwell S."/>
            <person name="Rosen B."/>
            <person name="Chan A."/>
            <person name="Zhou S."/>
            <person name="Gentzbittel L."/>
            <person name="Childs K.L."/>
            <person name="Yandell M."/>
            <person name="Gundlach H."/>
            <person name="Mayer K.F."/>
            <person name="Schwartz D.C."/>
            <person name="Town C.D."/>
        </authorList>
    </citation>
    <scope>GENOME REANNOTATION</scope>
    <source>
        <strain evidence="1">A17</strain>
        <strain evidence="2 3">cv. Jemalong A17</strain>
    </source>
</reference>
<dbReference type="PANTHER" id="PTHR36617:SF5">
    <property type="entry name" value="OS05G0421675 PROTEIN"/>
    <property type="match status" value="1"/>
</dbReference>
<sequence length="201" mass="23584">MLIDREGMWYRVLKARYGEEGGRLREGGRHSLAWWRSLCRVREGIGEGVGSWFDSNIPRVVGDGKNILFLHDIWTGEIPLKVKFPRLFELSVIQECSVEEMLRVMGEDDGWERKISVMIDVGFLILLMGIRCGELTAFSLLKASWWIGRDLRQHFMQFTKMVGLPRSTHLYFRIIWFASVWVLWKERNDRVFQNTVSDLSL</sequence>
<evidence type="ECO:0000313" key="3">
    <source>
        <dbReference type="Proteomes" id="UP000002051"/>
    </source>
</evidence>